<proteinExistence type="predicted"/>
<keyword evidence="6 9" id="KW-0472">Membrane</keyword>
<dbReference type="InterPro" id="IPR014712">
    <property type="entry name" value="ANTH_dom_sf"/>
</dbReference>
<gene>
    <name evidence="11" type="ORF">IFM89_003047</name>
</gene>
<evidence type="ECO:0000256" key="7">
    <source>
        <dbReference type="ARBA" id="ARBA00023176"/>
    </source>
</evidence>
<comment type="caution">
    <text evidence="9">Lacks conserved residue(s) required for the propagation of feature annotation.</text>
</comment>
<evidence type="ECO:0000256" key="3">
    <source>
        <dbReference type="ARBA" id="ARBA00004600"/>
    </source>
</evidence>
<dbReference type="PROSITE" id="PS50942">
    <property type="entry name" value="ENTH"/>
    <property type="match status" value="1"/>
</dbReference>
<dbReference type="GO" id="GO:0005794">
    <property type="term" value="C:Golgi apparatus"/>
    <property type="evidence" value="ECO:0007669"/>
    <property type="project" value="UniProtKB-SubCell"/>
</dbReference>
<dbReference type="GO" id="GO:0032050">
    <property type="term" value="F:clathrin heavy chain binding"/>
    <property type="evidence" value="ECO:0007669"/>
    <property type="project" value="TreeGrafter"/>
</dbReference>
<dbReference type="GO" id="GO:0005545">
    <property type="term" value="F:1-phosphatidylinositol binding"/>
    <property type="evidence" value="ECO:0007669"/>
    <property type="project" value="InterPro"/>
</dbReference>
<accession>A0A835IUM4</accession>
<sequence>MKLWKRASALIKDRNSIYIAKLSRKTSFRNPELEEAVIKATSHDESSVDYKNAQRIFTWIRTYPKFLKPVIWALSNRMEKTRYWVVALKGLMLMHGIFCCKILAVQRIGRLPFDFSNFVDAYSNTPRTWGLCAFIRAYFAFLDQKSAFGTFDNEEGDKRSDSLMGRTLKDLQRSQALLDMLLQVKPYSDGWSDTLILEAMDCIVIEIFDIYSRICNGIASFLVRIYAASQQEAEMTLHVLHKATSQGEELDSYFEFCRDIGVLNASEFPRVEKIPEEDIRDLERIIDEVKNREMNTTSLINVEEANLEQKQSREMENLKEGSVKLMKTIITSNWVVFDDEFKTDEERRGCVDGVDGVGTSSYTNPFAASMSIPPVQYGSNSVFTNSSSHLPMQQRYDPLQVALSTGRNERNLVLSL</sequence>
<evidence type="ECO:0000256" key="6">
    <source>
        <dbReference type="ARBA" id="ARBA00023136"/>
    </source>
</evidence>
<dbReference type="FunFam" id="1.25.40.90:FF:000027">
    <property type="entry name" value="Putative clathrin assembly protein"/>
    <property type="match status" value="1"/>
</dbReference>
<keyword evidence="9" id="KW-1133">Transmembrane helix</keyword>
<dbReference type="InterPro" id="IPR008942">
    <property type="entry name" value="ENTH_VHS"/>
</dbReference>
<dbReference type="EMBL" id="JADFTS010000001">
    <property type="protein sequence ID" value="KAF9623463.1"/>
    <property type="molecule type" value="Genomic_DNA"/>
</dbReference>
<dbReference type="CDD" id="cd16987">
    <property type="entry name" value="ANTH_N_AP180_plant"/>
    <property type="match status" value="1"/>
</dbReference>
<evidence type="ECO:0000313" key="12">
    <source>
        <dbReference type="Proteomes" id="UP000631114"/>
    </source>
</evidence>
<dbReference type="GO" id="GO:0005546">
    <property type="term" value="F:phosphatidylinositol-4,5-bisphosphate binding"/>
    <property type="evidence" value="ECO:0007669"/>
    <property type="project" value="TreeGrafter"/>
</dbReference>
<evidence type="ECO:0000256" key="8">
    <source>
        <dbReference type="ARBA" id="ARBA00023329"/>
    </source>
</evidence>
<dbReference type="GO" id="GO:0000149">
    <property type="term" value="F:SNARE binding"/>
    <property type="evidence" value="ECO:0007669"/>
    <property type="project" value="TreeGrafter"/>
</dbReference>
<evidence type="ECO:0000313" key="11">
    <source>
        <dbReference type="EMBL" id="KAF9623463.1"/>
    </source>
</evidence>
<keyword evidence="4" id="KW-0254">Endocytosis</keyword>
<dbReference type="PANTHER" id="PTHR22951:SF19">
    <property type="entry name" value="OS08G0467300 PROTEIN"/>
    <property type="match status" value="1"/>
</dbReference>
<evidence type="ECO:0000256" key="1">
    <source>
        <dbReference type="ARBA" id="ARBA00004132"/>
    </source>
</evidence>
<evidence type="ECO:0000256" key="5">
    <source>
        <dbReference type="ARBA" id="ARBA00023034"/>
    </source>
</evidence>
<dbReference type="AlphaFoldDB" id="A0A835IUM4"/>
<dbReference type="GO" id="GO:0030136">
    <property type="term" value="C:clathrin-coated vesicle"/>
    <property type="evidence" value="ECO:0007669"/>
    <property type="project" value="UniProtKB-SubCell"/>
</dbReference>
<dbReference type="InterPro" id="IPR013809">
    <property type="entry name" value="ENTH"/>
</dbReference>
<keyword evidence="12" id="KW-1185">Reference proteome</keyword>
<dbReference type="GO" id="GO:0006900">
    <property type="term" value="P:vesicle budding from membrane"/>
    <property type="evidence" value="ECO:0007669"/>
    <property type="project" value="TreeGrafter"/>
</dbReference>
<keyword evidence="7" id="KW-0168">Coated pit</keyword>
<dbReference type="Proteomes" id="UP000631114">
    <property type="component" value="Unassembled WGS sequence"/>
</dbReference>
<dbReference type="InterPro" id="IPR048050">
    <property type="entry name" value="ANTH_N_plant"/>
</dbReference>
<dbReference type="GO" id="GO:0072583">
    <property type="term" value="P:clathrin-dependent endocytosis"/>
    <property type="evidence" value="ECO:0007669"/>
    <property type="project" value="InterPro"/>
</dbReference>
<feature type="transmembrane region" description="Helical" evidence="9">
    <location>
        <begin position="83"/>
        <end position="104"/>
    </location>
</feature>
<comment type="subcellular location">
    <subcellularLocation>
        <location evidence="1">Cytoplasmic vesicle</location>
        <location evidence="1">Clathrin-coated vesicle</location>
    </subcellularLocation>
    <subcellularLocation>
        <location evidence="2">Golgi apparatus</location>
    </subcellularLocation>
    <subcellularLocation>
        <location evidence="3">Membrane</location>
        <location evidence="3">Clathrin-coated pit</location>
    </subcellularLocation>
</comment>
<dbReference type="Pfam" id="PF07651">
    <property type="entry name" value="ANTH"/>
    <property type="match status" value="1"/>
</dbReference>
<dbReference type="GO" id="GO:0048268">
    <property type="term" value="P:clathrin coat assembly"/>
    <property type="evidence" value="ECO:0007669"/>
    <property type="project" value="InterPro"/>
</dbReference>
<dbReference type="InterPro" id="IPR045192">
    <property type="entry name" value="AP180-like"/>
</dbReference>
<feature type="domain" description="ENTH" evidence="10">
    <location>
        <begin position="25"/>
        <end position="156"/>
    </location>
</feature>
<dbReference type="GO" id="GO:0005905">
    <property type="term" value="C:clathrin-coated pit"/>
    <property type="evidence" value="ECO:0007669"/>
    <property type="project" value="UniProtKB-SubCell"/>
</dbReference>
<dbReference type="PANTHER" id="PTHR22951">
    <property type="entry name" value="CLATHRIN ASSEMBLY PROTEIN"/>
    <property type="match status" value="1"/>
</dbReference>
<evidence type="ECO:0000259" key="10">
    <source>
        <dbReference type="PROSITE" id="PS50942"/>
    </source>
</evidence>
<name>A0A835IUM4_9MAGN</name>
<evidence type="ECO:0000256" key="2">
    <source>
        <dbReference type="ARBA" id="ARBA00004555"/>
    </source>
</evidence>
<dbReference type="Gene3D" id="1.25.40.90">
    <property type="match status" value="1"/>
</dbReference>
<keyword evidence="9" id="KW-0812">Transmembrane</keyword>
<evidence type="ECO:0000256" key="9">
    <source>
        <dbReference type="PROSITE-ProRule" id="PRU00243"/>
    </source>
</evidence>
<dbReference type="SMART" id="SM00273">
    <property type="entry name" value="ENTH"/>
    <property type="match status" value="1"/>
</dbReference>
<dbReference type="SUPFAM" id="SSF48464">
    <property type="entry name" value="ENTH/VHS domain"/>
    <property type="match status" value="1"/>
</dbReference>
<reference evidence="11 12" key="1">
    <citation type="submission" date="2020-10" db="EMBL/GenBank/DDBJ databases">
        <title>The Coptis chinensis genome and diversification of protoberbering-type alkaloids.</title>
        <authorList>
            <person name="Wang B."/>
            <person name="Shu S."/>
            <person name="Song C."/>
            <person name="Liu Y."/>
        </authorList>
    </citation>
    <scope>NUCLEOTIDE SEQUENCE [LARGE SCALE GENOMIC DNA]</scope>
    <source>
        <strain evidence="11">HL-2020</strain>
        <tissue evidence="11">Leaf</tissue>
    </source>
</reference>
<evidence type="ECO:0000256" key="4">
    <source>
        <dbReference type="ARBA" id="ARBA00022583"/>
    </source>
</evidence>
<keyword evidence="8" id="KW-0968">Cytoplasmic vesicle</keyword>
<dbReference type="SUPFAM" id="SSF89009">
    <property type="entry name" value="GAT-like domain"/>
    <property type="match status" value="1"/>
</dbReference>
<protein>
    <recommendedName>
        <fullName evidence="10">ENTH domain-containing protein</fullName>
    </recommendedName>
</protein>
<dbReference type="OrthoDB" id="682511at2759"/>
<dbReference type="Gene3D" id="1.20.58.150">
    <property type="entry name" value="ANTH domain"/>
    <property type="match status" value="1"/>
</dbReference>
<dbReference type="InterPro" id="IPR011417">
    <property type="entry name" value="ANTH_dom"/>
</dbReference>
<keyword evidence="5" id="KW-0333">Golgi apparatus</keyword>
<organism evidence="11 12">
    <name type="scientific">Coptis chinensis</name>
    <dbReference type="NCBI Taxonomy" id="261450"/>
    <lineage>
        <taxon>Eukaryota</taxon>
        <taxon>Viridiplantae</taxon>
        <taxon>Streptophyta</taxon>
        <taxon>Embryophyta</taxon>
        <taxon>Tracheophyta</taxon>
        <taxon>Spermatophyta</taxon>
        <taxon>Magnoliopsida</taxon>
        <taxon>Ranunculales</taxon>
        <taxon>Ranunculaceae</taxon>
        <taxon>Coptidoideae</taxon>
        <taxon>Coptis</taxon>
    </lineage>
</organism>
<comment type="caution">
    <text evidence="11">The sequence shown here is derived from an EMBL/GenBank/DDBJ whole genome shotgun (WGS) entry which is preliminary data.</text>
</comment>